<dbReference type="AlphaFoldDB" id="D1CGP1"/>
<name>D1CGP1_THET1</name>
<dbReference type="Gene3D" id="3.90.180.10">
    <property type="entry name" value="Medium-chain alcohol dehydrogenases, catalytic domain"/>
    <property type="match status" value="1"/>
</dbReference>
<dbReference type="GO" id="GO:0008270">
    <property type="term" value="F:zinc ion binding"/>
    <property type="evidence" value="ECO:0007669"/>
    <property type="project" value="InterPro"/>
</dbReference>
<dbReference type="OrthoDB" id="9809185at2"/>
<dbReference type="InterPro" id="IPR013149">
    <property type="entry name" value="ADH-like_C"/>
</dbReference>
<dbReference type="PROSITE" id="PS00059">
    <property type="entry name" value="ADH_ZINC"/>
    <property type="match status" value="1"/>
</dbReference>
<dbReference type="Pfam" id="PF00107">
    <property type="entry name" value="ADH_zinc_N"/>
    <property type="match status" value="1"/>
</dbReference>
<evidence type="ECO:0000256" key="3">
    <source>
        <dbReference type="ARBA" id="ARBA00023002"/>
    </source>
</evidence>
<feature type="domain" description="Enoyl reductase (ER)" evidence="5">
    <location>
        <begin position="7"/>
        <end position="334"/>
    </location>
</feature>
<evidence type="ECO:0000259" key="5">
    <source>
        <dbReference type="SMART" id="SM00829"/>
    </source>
</evidence>
<dbReference type="SUPFAM" id="SSF50129">
    <property type="entry name" value="GroES-like"/>
    <property type="match status" value="1"/>
</dbReference>
<dbReference type="Gene3D" id="3.40.50.720">
    <property type="entry name" value="NAD(P)-binding Rossmann-like Domain"/>
    <property type="match status" value="1"/>
</dbReference>
<dbReference type="HOGENOM" id="CLU_026673_11_0_0"/>
<dbReference type="InterPro" id="IPR002328">
    <property type="entry name" value="ADH_Zn_CS"/>
</dbReference>
<reference evidence="7" key="1">
    <citation type="journal article" date="2010" name="Stand. Genomic Sci.">
        <title>Complete genome sequence of 'Thermobaculum terrenum' type strain (YNP1).</title>
        <authorList>
            <person name="Kiss H."/>
            <person name="Cleland D."/>
            <person name="Lapidus A."/>
            <person name="Lucas S."/>
            <person name="Glavina Del Rio T."/>
            <person name="Nolan M."/>
            <person name="Tice H."/>
            <person name="Han C."/>
            <person name="Goodwin L."/>
            <person name="Pitluck S."/>
            <person name="Liolios K."/>
            <person name="Ivanova N."/>
            <person name="Mavromatis K."/>
            <person name="Ovchinnikova G."/>
            <person name="Pati A."/>
            <person name="Chen A."/>
            <person name="Palaniappan K."/>
            <person name="Land M."/>
            <person name="Hauser L."/>
            <person name="Chang Y."/>
            <person name="Jeffries C."/>
            <person name="Lu M."/>
            <person name="Brettin T."/>
            <person name="Detter J."/>
            <person name="Goker M."/>
            <person name="Tindall B."/>
            <person name="Beck B."/>
            <person name="McDermott T."/>
            <person name="Woyke T."/>
            <person name="Bristow J."/>
            <person name="Eisen J."/>
            <person name="Markowitz V."/>
            <person name="Hugenholtz P."/>
            <person name="Kyrpides N."/>
            <person name="Klenk H."/>
            <person name="Cheng J."/>
        </authorList>
    </citation>
    <scope>NUCLEOTIDE SEQUENCE [LARGE SCALE GENOMIC DNA]</scope>
    <source>
        <strain evidence="7">ATCC BAA-798 / YNP1</strain>
    </source>
</reference>
<dbReference type="KEGG" id="ttr:Tter_2008"/>
<comment type="similarity">
    <text evidence="4">Belongs to the zinc-containing alcohol dehydrogenase family.</text>
</comment>
<keyword evidence="2 4" id="KW-0862">Zinc</keyword>
<dbReference type="PANTHER" id="PTHR43401:SF2">
    <property type="entry name" value="L-THREONINE 3-DEHYDROGENASE"/>
    <property type="match status" value="1"/>
</dbReference>
<dbReference type="InterPro" id="IPR050129">
    <property type="entry name" value="Zn_alcohol_dh"/>
</dbReference>
<dbReference type="InterPro" id="IPR013154">
    <property type="entry name" value="ADH-like_N"/>
</dbReference>
<evidence type="ECO:0000313" key="6">
    <source>
        <dbReference type="EMBL" id="ACZ42912.1"/>
    </source>
</evidence>
<protein>
    <submittedName>
        <fullName evidence="6">Alcohol dehydrogenase GroES domain protein</fullName>
    </submittedName>
</protein>
<dbReference type="InterPro" id="IPR020843">
    <property type="entry name" value="ER"/>
</dbReference>
<keyword evidence="3" id="KW-0560">Oxidoreductase</keyword>
<dbReference type="PANTHER" id="PTHR43401">
    <property type="entry name" value="L-THREONINE 3-DEHYDROGENASE"/>
    <property type="match status" value="1"/>
</dbReference>
<comment type="cofactor">
    <cofactor evidence="4">
        <name>Zn(2+)</name>
        <dbReference type="ChEBI" id="CHEBI:29105"/>
    </cofactor>
</comment>
<evidence type="ECO:0000256" key="4">
    <source>
        <dbReference type="RuleBase" id="RU361277"/>
    </source>
</evidence>
<evidence type="ECO:0000256" key="2">
    <source>
        <dbReference type="ARBA" id="ARBA00022833"/>
    </source>
</evidence>
<dbReference type="InterPro" id="IPR011032">
    <property type="entry name" value="GroES-like_sf"/>
</dbReference>
<keyword evidence="7" id="KW-1185">Reference proteome</keyword>
<dbReference type="EMBL" id="CP001826">
    <property type="protein sequence ID" value="ACZ42912.1"/>
    <property type="molecule type" value="Genomic_DNA"/>
</dbReference>
<keyword evidence="1 4" id="KW-0479">Metal-binding</keyword>
<gene>
    <name evidence="6" type="ordered locus">Tter_2008</name>
</gene>
<dbReference type="Proteomes" id="UP000000323">
    <property type="component" value="Chromosome 2"/>
</dbReference>
<dbReference type="eggNOG" id="COG1063">
    <property type="taxonomic scope" value="Bacteria"/>
</dbReference>
<dbReference type="InterPro" id="IPR036291">
    <property type="entry name" value="NAD(P)-bd_dom_sf"/>
</dbReference>
<dbReference type="Pfam" id="PF08240">
    <property type="entry name" value="ADH_N"/>
    <property type="match status" value="1"/>
</dbReference>
<organism evidence="6 7">
    <name type="scientific">Thermobaculum terrenum (strain ATCC BAA-798 / CCMEE 7001 / YNP1)</name>
    <dbReference type="NCBI Taxonomy" id="525904"/>
    <lineage>
        <taxon>Bacteria</taxon>
        <taxon>Bacillati</taxon>
        <taxon>Chloroflexota</taxon>
        <taxon>Chloroflexia</taxon>
        <taxon>Candidatus Thermobaculales</taxon>
        <taxon>Candidatus Thermobaculaceae</taxon>
        <taxon>Thermobaculum</taxon>
    </lineage>
</organism>
<dbReference type="SMART" id="SM00829">
    <property type="entry name" value="PKS_ER"/>
    <property type="match status" value="1"/>
</dbReference>
<dbReference type="STRING" id="525904.Tter_2008"/>
<dbReference type="SUPFAM" id="SSF51735">
    <property type="entry name" value="NAD(P)-binding Rossmann-fold domains"/>
    <property type="match status" value="1"/>
</dbReference>
<sequence>MQAVIMDAPRQARVGQWEARQPGEGEVLVRVRSVGVCAGDMYFYLGKNPYAVYPQVCGHEISGVVESLGEGVRGLSAGDHVVVEPFIGCGRCYACRIGKRNCCRRLQIIGIHRPGGFAEYVLAPAQNVHKIPESLPFERASLSEPIAIAVQASRRGQITAEDQVLVMGCGPIGLALIDVLSAKGAQVFATDINPARLDAASQLGARPLPGGEELPSRVSELTEGDGMPVVIEATGNPQAMRQAVDLVAPGGRVVIVGLVPQGVDVPMPGLDFTRKEMTILGSRASVNCFPEAIELLAGGKIRYADLATTFSLWDAPALFADWAQHPGSVQKAILRVD</sequence>
<dbReference type="CDD" id="cd08261">
    <property type="entry name" value="Zn_ADH7"/>
    <property type="match status" value="1"/>
</dbReference>
<accession>D1CGP1</accession>
<proteinExistence type="inferred from homology"/>
<evidence type="ECO:0000256" key="1">
    <source>
        <dbReference type="ARBA" id="ARBA00022723"/>
    </source>
</evidence>
<dbReference type="RefSeq" id="WP_012875943.1">
    <property type="nucleotide sequence ID" value="NC_013526.1"/>
</dbReference>
<evidence type="ECO:0000313" key="7">
    <source>
        <dbReference type="Proteomes" id="UP000000323"/>
    </source>
</evidence>
<dbReference type="GO" id="GO:0016491">
    <property type="term" value="F:oxidoreductase activity"/>
    <property type="evidence" value="ECO:0007669"/>
    <property type="project" value="UniProtKB-KW"/>
</dbReference>